<feature type="region of interest" description="Disordered" evidence="1">
    <location>
        <begin position="440"/>
        <end position="505"/>
    </location>
</feature>
<protein>
    <submittedName>
        <fullName evidence="2">Uncharacterized protein</fullName>
    </submittedName>
</protein>
<feature type="region of interest" description="Disordered" evidence="1">
    <location>
        <begin position="795"/>
        <end position="814"/>
    </location>
</feature>
<dbReference type="AlphaFoldDB" id="A0A0N8DFF8"/>
<feature type="compositionally biased region" description="Polar residues" evidence="1">
    <location>
        <begin position="7"/>
        <end position="23"/>
    </location>
</feature>
<feature type="region of interest" description="Disordered" evidence="1">
    <location>
        <begin position="346"/>
        <end position="412"/>
    </location>
</feature>
<comment type="caution">
    <text evidence="2">The sequence shown here is derived from an EMBL/GenBank/DDBJ whole genome shotgun (WGS) entry which is preliminary data.</text>
</comment>
<dbReference type="EMBL" id="LRGB01001663">
    <property type="protein sequence ID" value="KZS10918.1"/>
    <property type="molecule type" value="Genomic_DNA"/>
</dbReference>
<organism evidence="2 3">
    <name type="scientific">Daphnia magna</name>
    <dbReference type="NCBI Taxonomy" id="35525"/>
    <lineage>
        <taxon>Eukaryota</taxon>
        <taxon>Metazoa</taxon>
        <taxon>Ecdysozoa</taxon>
        <taxon>Arthropoda</taxon>
        <taxon>Crustacea</taxon>
        <taxon>Branchiopoda</taxon>
        <taxon>Diplostraca</taxon>
        <taxon>Cladocera</taxon>
        <taxon>Anomopoda</taxon>
        <taxon>Daphniidae</taxon>
        <taxon>Daphnia</taxon>
    </lineage>
</organism>
<feature type="region of interest" description="Disordered" evidence="1">
    <location>
        <begin position="615"/>
        <end position="650"/>
    </location>
</feature>
<feature type="compositionally biased region" description="Polar residues" evidence="1">
    <location>
        <begin position="106"/>
        <end position="116"/>
    </location>
</feature>
<keyword evidence="3" id="KW-1185">Reference proteome</keyword>
<gene>
    <name evidence="2" type="ORF">APZ42_024546</name>
</gene>
<feature type="region of interest" description="Disordered" evidence="1">
    <location>
        <begin position="1"/>
        <end position="24"/>
    </location>
</feature>
<dbReference type="STRING" id="35525.A0A0N8DFF8"/>
<feature type="region of interest" description="Disordered" evidence="1">
    <location>
        <begin position="825"/>
        <end position="856"/>
    </location>
</feature>
<name>A0A0N8DFF8_9CRUS</name>
<evidence type="ECO:0000313" key="3">
    <source>
        <dbReference type="Proteomes" id="UP000076858"/>
    </source>
</evidence>
<dbReference type="OrthoDB" id="6426920at2759"/>
<feature type="compositionally biased region" description="Polar residues" evidence="1">
    <location>
        <begin position="128"/>
        <end position="147"/>
    </location>
</feature>
<feature type="region of interest" description="Disordered" evidence="1">
    <location>
        <begin position="250"/>
        <end position="272"/>
    </location>
</feature>
<proteinExistence type="predicted"/>
<feature type="compositionally biased region" description="Basic residues" evidence="1">
    <location>
        <begin position="466"/>
        <end position="478"/>
    </location>
</feature>
<reference evidence="2 3" key="1">
    <citation type="submission" date="2016-03" db="EMBL/GenBank/DDBJ databases">
        <title>EvidentialGene: Evidence-directed Construction of Genes on Genomes.</title>
        <authorList>
            <person name="Gilbert D.G."/>
            <person name="Choi J.-H."/>
            <person name="Mockaitis K."/>
            <person name="Colbourne J."/>
            <person name="Pfrender M."/>
        </authorList>
    </citation>
    <scope>NUCLEOTIDE SEQUENCE [LARGE SCALE GENOMIC DNA]</scope>
    <source>
        <strain evidence="2 3">Xinb3</strain>
        <tissue evidence="2">Complete organism</tissue>
    </source>
</reference>
<evidence type="ECO:0000256" key="1">
    <source>
        <dbReference type="SAM" id="MobiDB-lite"/>
    </source>
</evidence>
<feature type="compositionally biased region" description="Low complexity" evidence="1">
    <location>
        <begin position="839"/>
        <end position="853"/>
    </location>
</feature>
<dbReference type="Proteomes" id="UP000076858">
    <property type="component" value="Unassembled WGS sequence"/>
</dbReference>
<evidence type="ECO:0000313" key="2">
    <source>
        <dbReference type="EMBL" id="KZS10918.1"/>
    </source>
</evidence>
<accession>A0A0N8DFF8</accession>
<feature type="region of interest" description="Disordered" evidence="1">
    <location>
        <begin position="82"/>
        <end position="200"/>
    </location>
</feature>
<feature type="compositionally biased region" description="Basic and acidic residues" evidence="1">
    <location>
        <begin position="441"/>
        <end position="450"/>
    </location>
</feature>
<feature type="region of interest" description="Disordered" evidence="1">
    <location>
        <begin position="533"/>
        <end position="556"/>
    </location>
</feature>
<feature type="compositionally biased region" description="Polar residues" evidence="1">
    <location>
        <begin position="358"/>
        <end position="398"/>
    </location>
</feature>
<sequence length="927" mass="99911">MAEPSTDLLTAETTSASGPSLPNSAKVRNKLLALKLNSVNGSKKQPKKATEIVRIDNLPEAELQALLDEVLQYSGKRDGEKGSELFQALLRETQESGEESPPAFRPTQNTSNPATQQRRRRSRKESSVPFSHLNSGVSSVQSNTVAGSNRKGGSLQNISSHSQSERGSVRRRKRHDTSDSGSTLGSPRKREGGSLPCDVARGSNISVKLDELVLTSTENVHTESSRLTHDCVINMEGMAESEDKFPERWNNRPVRRTEPSSSTCGIEPMEQDSEMCSSEHVGLTKNLLSKGSKEYGTIRCEVDAAIPFVPFDATANQEVNRPNTINGSLVEDGIPLQRRIHRHTGGVSDTRMDENGNPFGSVNGTSISTLLQRTSPPGTSTLNMTSVSNGSGISTSKGAQRGKNKKKGKDENVLYAKEIPGFVGHRNVDELLEYIESSENNGKKATDKKAGLKHNGTLVKESSSKMKPKEKKSSKLLHRQTNPNQEDSEDSDTAGGDSVNSPVRKDDDYIFRAKTEGVEELEAAVAAAAADFQTVTKRQRRKKRNSLSNSTTGNKTKELLEQSHMNLFYNASSPSVMMRPPRQPPGNASGSQVAIQISGGTVGNGLGGSNEAAKKMVASVPPSEPSDLDSDGGDSVHSLPVQPSAPLFPHPPLYQQPPPSGNSISYADIMRSEQQHHTKSDVVFLAESSQPIDVKQQCATNAAIQIVGTNPLGPAPLTDLVAPAATFTAAANVPCNRVAPRSTLSGVPLRRAASLPPASPSVETPPVVIVGSSSSTQVDVTFGFELNEQLLALSVQPSTPPQPPKETQSSLLSSPEAYTEPIMVSFSPEPSSETKLETEFFPPTSTPLSSSPEMATTPTAVDFASRYRERPELLNPPVSRRSYEIVDFISQAWKRIERKLDEQQQQRGVGSNGGLALQSSIRVYTLE</sequence>